<feature type="region of interest" description="Disordered" evidence="1">
    <location>
        <begin position="1"/>
        <end position="68"/>
    </location>
</feature>
<keyword evidence="3" id="KW-1185">Reference proteome</keyword>
<dbReference type="AlphaFoldDB" id="A0AAE0W6D6"/>
<evidence type="ECO:0000313" key="3">
    <source>
        <dbReference type="Proteomes" id="UP001195483"/>
    </source>
</evidence>
<evidence type="ECO:0000256" key="1">
    <source>
        <dbReference type="SAM" id="MobiDB-lite"/>
    </source>
</evidence>
<evidence type="ECO:0000313" key="2">
    <source>
        <dbReference type="EMBL" id="KAK3601920.1"/>
    </source>
</evidence>
<dbReference type="EMBL" id="JAEAOA010001944">
    <property type="protein sequence ID" value="KAK3601920.1"/>
    <property type="molecule type" value="Genomic_DNA"/>
</dbReference>
<proteinExistence type="predicted"/>
<dbReference type="Proteomes" id="UP001195483">
    <property type="component" value="Unassembled WGS sequence"/>
</dbReference>
<name>A0AAE0W6D6_9BIVA</name>
<sequence length="68" mass="7490">MALNPTTSSRRRALEVPQCRKTNGKPDFDSTLESSNGNKTIKETLSPESPTQNQEEKTNLSTSTLILP</sequence>
<accession>A0AAE0W6D6</accession>
<reference evidence="2" key="2">
    <citation type="journal article" date="2021" name="Genome Biol. Evol.">
        <title>Developing a high-quality reference genome for a parasitic bivalve with doubly uniparental inheritance (Bivalvia: Unionida).</title>
        <authorList>
            <person name="Smith C.H."/>
        </authorList>
    </citation>
    <scope>NUCLEOTIDE SEQUENCE</scope>
    <source>
        <strain evidence="2">CHS0354</strain>
        <tissue evidence="2">Mantle</tissue>
    </source>
</reference>
<gene>
    <name evidence="2" type="ORF">CHS0354_033067</name>
</gene>
<protein>
    <submittedName>
        <fullName evidence="2">Uncharacterized protein</fullName>
    </submittedName>
</protein>
<organism evidence="2 3">
    <name type="scientific">Potamilus streckersoni</name>
    <dbReference type="NCBI Taxonomy" id="2493646"/>
    <lineage>
        <taxon>Eukaryota</taxon>
        <taxon>Metazoa</taxon>
        <taxon>Spiralia</taxon>
        <taxon>Lophotrochozoa</taxon>
        <taxon>Mollusca</taxon>
        <taxon>Bivalvia</taxon>
        <taxon>Autobranchia</taxon>
        <taxon>Heteroconchia</taxon>
        <taxon>Palaeoheterodonta</taxon>
        <taxon>Unionida</taxon>
        <taxon>Unionoidea</taxon>
        <taxon>Unionidae</taxon>
        <taxon>Ambleminae</taxon>
        <taxon>Lampsilini</taxon>
        <taxon>Potamilus</taxon>
    </lineage>
</organism>
<feature type="compositionally biased region" description="Polar residues" evidence="1">
    <location>
        <begin position="46"/>
        <end position="68"/>
    </location>
</feature>
<comment type="caution">
    <text evidence="2">The sequence shown here is derived from an EMBL/GenBank/DDBJ whole genome shotgun (WGS) entry which is preliminary data.</text>
</comment>
<reference evidence="2" key="3">
    <citation type="submission" date="2023-05" db="EMBL/GenBank/DDBJ databases">
        <authorList>
            <person name="Smith C.H."/>
        </authorList>
    </citation>
    <scope>NUCLEOTIDE SEQUENCE</scope>
    <source>
        <strain evidence="2">CHS0354</strain>
        <tissue evidence="2">Mantle</tissue>
    </source>
</reference>
<reference evidence="2" key="1">
    <citation type="journal article" date="2021" name="Genome Biol. Evol.">
        <title>A High-Quality Reference Genome for a Parasitic Bivalve with Doubly Uniparental Inheritance (Bivalvia: Unionida).</title>
        <authorList>
            <person name="Smith C.H."/>
        </authorList>
    </citation>
    <scope>NUCLEOTIDE SEQUENCE</scope>
    <source>
        <strain evidence="2">CHS0354</strain>
    </source>
</reference>